<evidence type="ECO:0000313" key="8">
    <source>
        <dbReference type="EMBL" id="KAK4438923.1"/>
    </source>
</evidence>
<keyword evidence="4" id="KW-0805">Transcription regulation</keyword>
<reference evidence="8" key="1">
    <citation type="submission" date="2020-06" db="EMBL/GenBank/DDBJ databases">
        <authorList>
            <person name="Li T."/>
            <person name="Hu X."/>
            <person name="Zhang T."/>
            <person name="Song X."/>
            <person name="Zhang H."/>
            <person name="Dai N."/>
            <person name="Sheng W."/>
            <person name="Hou X."/>
            <person name="Wei L."/>
        </authorList>
    </citation>
    <scope>NUCLEOTIDE SEQUENCE</scope>
    <source>
        <strain evidence="8">3651</strain>
        <tissue evidence="8">Leaf</tissue>
    </source>
</reference>
<sequence>MEISEEAVIVNSSRLKSVVWNDFDRVKKGETFAAICRHCKRILSGSSTSGTSHLRNHLIRCRRRSNHDITQLLTRGKRKQSTLALTSFSYNQAPVKNEVVTVASTNFEQGLKVGNINTGSVNFDYRRSQLDLARMIIMHGYPLGMVDDIGFKTFVRNLQPLFDLVTVSEVEADCLEIYKKEKQRVYEELDKLPGKVSLTVDRWATNGGTEYLCLIAHYIDDSWELKKKILNFLVIDPTQAEDSLSELIMTSLRNWDIDRKLFSLTIDNRSTYDKIVCRIRDQLCQHRFLMCEGQLFDVRCAASTVKLLVHDVLETSGEIISKVRETIGYVKGSQATQEKFNEILQLVGINWQKGLFIDNPFRWNSTYMMLEAALEYKEAFPQLQEHDPGFSTCPSGLDWDRLRAITSILKFFHEVSNVFVGRKHITANSYFAEIYCIDIVSNCMRALYSGHAIYSPLAAHGQSSASESSGVMDSKSSGTPVFALRYDAN</sequence>
<dbReference type="GO" id="GO:0008270">
    <property type="term" value="F:zinc ion binding"/>
    <property type="evidence" value="ECO:0007669"/>
    <property type="project" value="UniProtKB-KW"/>
</dbReference>
<dbReference type="PROSITE" id="PS50808">
    <property type="entry name" value="ZF_BED"/>
    <property type="match status" value="1"/>
</dbReference>
<comment type="caution">
    <text evidence="8">The sequence shown here is derived from an EMBL/GenBank/DDBJ whole genome shotgun (WGS) entry which is preliminary data.</text>
</comment>
<dbReference type="PANTHER" id="PTHR46481">
    <property type="entry name" value="ZINC FINGER BED DOMAIN-CONTAINING PROTEIN 4"/>
    <property type="match status" value="1"/>
</dbReference>
<dbReference type="AlphaFoldDB" id="A0AAE1YZU6"/>
<dbReference type="SUPFAM" id="SSF53098">
    <property type="entry name" value="Ribonuclease H-like"/>
    <property type="match status" value="1"/>
</dbReference>
<reference evidence="8" key="2">
    <citation type="journal article" date="2024" name="Plant">
        <title>Genomic evolution and insights into agronomic trait innovations of Sesamum species.</title>
        <authorList>
            <person name="Miao H."/>
            <person name="Wang L."/>
            <person name="Qu L."/>
            <person name="Liu H."/>
            <person name="Sun Y."/>
            <person name="Le M."/>
            <person name="Wang Q."/>
            <person name="Wei S."/>
            <person name="Zheng Y."/>
            <person name="Lin W."/>
            <person name="Duan Y."/>
            <person name="Cao H."/>
            <person name="Xiong S."/>
            <person name="Wang X."/>
            <person name="Wei L."/>
            <person name="Li C."/>
            <person name="Ma Q."/>
            <person name="Ju M."/>
            <person name="Zhao R."/>
            <person name="Li G."/>
            <person name="Mu C."/>
            <person name="Tian Q."/>
            <person name="Mei H."/>
            <person name="Zhang T."/>
            <person name="Gao T."/>
            <person name="Zhang H."/>
        </authorList>
    </citation>
    <scope>NUCLEOTIDE SEQUENCE</scope>
    <source>
        <strain evidence="8">3651</strain>
    </source>
</reference>
<gene>
    <name evidence="8" type="ORF">Salat_0226900</name>
</gene>
<evidence type="ECO:0000256" key="5">
    <source>
        <dbReference type="ARBA" id="ARBA00023163"/>
    </source>
</evidence>
<dbReference type="SMART" id="SM00614">
    <property type="entry name" value="ZnF_BED"/>
    <property type="match status" value="1"/>
</dbReference>
<dbReference type="Proteomes" id="UP001293254">
    <property type="component" value="Unassembled WGS sequence"/>
</dbReference>
<dbReference type="InterPro" id="IPR003656">
    <property type="entry name" value="Znf_BED"/>
</dbReference>
<dbReference type="InterPro" id="IPR052035">
    <property type="entry name" value="ZnF_BED_domain_contain"/>
</dbReference>
<keyword evidence="5" id="KW-0804">Transcription</keyword>
<dbReference type="Pfam" id="PF02892">
    <property type="entry name" value="zf-BED"/>
    <property type="match status" value="1"/>
</dbReference>
<dbReference type="EMBL" id="JACGWO010000001">
    <property type="protein sequence ID" value="KAK4438923.1"/>
    <property type="molecule type" value="Genomic_DNA"/>
</dbReference>
<accession>A0AAE1YZU6</accession>
<protein>
    <submittedName>
        <fullName evidence="8">Zinc finger BED domain-containing protein RICESLEEPER 2</fullName>
    </submittedName>
</protein>
<organism evidence="8 9">
    <name type="scientific">Sesamum alatum</name>
    <dbReference type="NCBI Taxonomy" id="300844"/>
    <lineage>
        <taxon>Eukaryota</taxon>
        <taxon>Viridiplantae</taxon>
        <taxon>Streptophyta</taxon>
        <taxon>Embryophyta</taxon>
        <taxon>Tracheophyta</taxon>
        <taxon>Spermatophyta</taxon>
        <taxon>Magnoliopsida</taxon>
        <taxon>eudicotyledons</taxon>
        <taxon>Gunneridae</taxon>
        <taxon>Pentapetalae</taxon>
        <taxon>asterids</taxon>
        <taxon>lamiids</taxon>
        <taxon>Lamiales</taxon>
        <taxon>Pedaliaceae</taxon>
        <taxon>Sesamum</taxon>
    </lineage>
</organism>
<dbReference type="SUPFAM" id="SSF57667">
    <property type="entry name" value="beta-beta-alpha zinc fingers"/>
    <property type="match status" value="1"/>
</dbReference>
<dbReference type="InterPro" id="IPR036236">
    <property type="entry name" value="Znf_C2H2_sf"/>
</dbReference>
<dbReference type="GO" id="GO:0003677">
    <property type="term" value="F:DNA binding"/>
    <property type="evidence" value="ECO:0007669"/>
    <property type="project" value="InterPro"/>
</dbReference>
<dbReference type="PANTHER" id="PTHR46481:SF11">
    <property type="entry name" value="ZINC FINGER BED DOMAIN-CONTAINING PROTEIN RICESLEEPER 2-LIKE"/>
    <property type="match status" value="1"/>
</dbReference>
<evidence type="ECO:0000259" key="7">
    <source>
        <dbReference type="PROSITE" id="PS50808"/>
    </source>
</evidence>
<dbReference type="InterPro" id="IPR012337">
    <property type="entry name" value="RNaseH-like_sf"/>
</dbReference>
<evidence type="ECO:0000313" key="9">
    <source>
        <dbReference type="Proteomes" id="UP001293254"/>
    </source>
</evidence>
<keyword evidence="1" id="KW-0479">Metal-binding</keyword>
<proteinExistence type="predicted"/>
<keyword evidence="9" id="KW-1185">Reference proteome</keyword>
<keyword evidence="3" id="KW-0862">Zinc</keyword>
<keyword evidence="2 6" id="KW-0863">Zinc-finger</keyword>
<evidence type="ECO:0000256" key="1">
    <source>
        <dbReference type="ARBA" id="ARBA00022723"/>
    </source>
</evidence>
<name>A0AAE1YZU6_9LAMI</name>
<feature type="domain" description="BED-type" evidence="7">
    <location>
        <begin position="14"/>
        <end position="69"/>
    </location>
</feature>
<evidence type="ECO:0000256" key="3">
    <source>
        <dbReference type="ARBA" id="ARBA00022833"/>
    </source>
</evidence>
<evidence type="ECO:0000256" key="6">
    <source>
        <dbReference type="PROSITE-ProRule" id="PRU00027"/>
    </source>
</evidence>
<evidence type="ECO:0000256" key="4">
    <source>
        <dbReference type="ARBA" id="ARBA00023015"/>
    </source>
</evidence>
<evidence type="ECO:0000256" key="2">
    <source>
        <dbReference type="ARBA" id="ARBA00022771"/>
    </source>
</evidence>